<protein>
    <submittedName>
        <fullName evidence="3">C-di-GMP-binding flagellar brake protein YcgR, contains PilZNR and PilZ domains</fullName>
    </submittedName>
</protein>
<evidence type="ECO:0000313" key="4">
    <source>
        <dbReference type="Proteomes" id="UP000184536"/>
    </source>
</evidence>
<name>A0A1M6E304_9FIRM</name>
<keyword evidence="3" id="KW-0966">Cell projection</keyword>
<dbReference type="STRING" id="1121919.SAMN02745975_00625"/>
<evidence type="ECO:0000259" key="1">
    <source>
        <dbReference type="Pfam" id="PF07238"/>
    </source>
</evidence>
<feature type="domain" description="PilZ" evidence="1">
    <location>
        <begin position="105"/>
        <end position="212"/>
    </location>
</feature>
<dbReference type="Gene3D" id="2.40.10.220">
    <property type="entry name" value="predicted glycosyltransferase like domains"/>
    <property type="match status" value="1"/>
</dbReference>
<dbReference type="Proteomes" id="UP000184536">
    <property type="component" value="Unassembled WGS sequence"/>
</dbReference>
<dbReference type="OrthoDB" id="9783080at2"/>
<reference evidence="4" key="1">
    <citation type="submission" date="2016-11" db="EMBL/GenBank/DDBJ databases">
        <authorList>
            <person name="Varghese N."/>
            <person name="Submissions S."/>
        </authorList>
    </citation>
    <scope>NUCLEOTIDE SEQUENCE [LARGE SCALE GENOMIC DNA]</scope>
    <source>
        <strain evidence="4">DSM 17957</strain>
    </source>
</reference>
<sequence>MSSNTELPSIGDKIEIEVKGERLNQRDKPLISQVLDVIDTKHLFIATPIINNHIVAIPEHSMIRIIYHKKSSGVYSYPARVIGRKTVNNISYLKIERAGDIVKTQRRNFFRLDVVLDAKIKVKDSHDNKDLTIDVLTKDISGGGTKIISKVKLAPGTNVLLTIEAEGSSIITEGKIIRCIPCIESDYPYELGILFEDIDEKIRTQIVSFIFEYQRKMRKKGLI</sequence>
<dbReference type="InterPro" id="IPR009926">
    <property type="entry name" value="T3SS_YcgR_PilZN"/>
</dbReference>
<gene>
    <name evidence="3" type="ORF">SAMN02745975_00625</name>
</gene>
<proteinExistence type="predicted"/>
<dbReference type="EMBL" id="FQZV01000007">
    <property type="protein sequence ID" value="SHI79773.1"/>
    <property type="molecule type" value="Genomic_DNA"/>
</dbReference>
<dbReference type="Pfam" id="PF07238">
    <property type="entry name" value="PilZ"/>
    <property type="match status" value="1"/>
</dbReference>
<keyword evidence="4" id="KW-1185">Reference proteome</keyword>
<evidence type="ECO:0000313" key="3">
    <source>
        <dbReference type="EMBL" id="SHI79773.1"/>
    </source>
</evidence>
<dbReference type="InterPro" id="IPR009875">
    <property type="entry name" value="PilZ_domain"/>
</dbReference>
<dbReference type="GO" id="GO:0035438">
    <property type="term" value="F:cyclic-di-GMP binding"/>
    <property type="evidence" value="ECO:0007669"/>
    <property type="project" value="InterPro"/>
</dbReference>
<organism evidence="3 4">
    <name type="scientific">Geosporobacter subterraneus DSM 17957</name>
    <dbReference type="NCBI Taxonomy" id="1121919"/>
    <lineage>
        <taxon>Bacteria</taxon>
        <taxon>Bacillati</taxon>
        <taxon>Bacillota</taxon>
        <taxon>Clostridia</taxon>
        <taxon>Peptostreptococcales</taxon>
        <taxon>Thermotaleaceae</taxon>
        <taxon>Geosporobacter</taxon>
    </lineage>
</organism>
<keyword evidence="3" id="KW-0969">Cilium</keyword>
<dbReference type="AlphaFoldDB" id="A0A1M6E304"/>
<dbReference type="RefSeq" id="WP_110939910.1">
    <property type="nucleotide sequence ID" value="NZ_FQZV01000007.1"/>
</dbReference>
<accession>A0A1M6E304</accession>
<dbReference type="SUPFAM" id="SSF141371">
    <property type="entry name" value="PilZ domain-like"/>
    <property type="match status" value="1"/>
</dbReference>
<dbReference type="Pfam" id="PF12945">
    <property type="entry name" value="PilZNR"/>
    <property type="match status" value="1"/>
</dbReference>
<evidence type="ECO:0000259" key="2">
    <source>
        <dbReference type="Pfam" id="PF12945"/>
    </source>
</evidence>
<keyword evidence="3" id="KW-0282">Flagellum</keyword>
<feature type="domain" description="Type III secretion system flagellar brake protein YcgR PilZN" evidence="2">
    <location>
        <begin position="10"/>
        <end position="96"/>
    </location>
</feature>